<organism evidence="1">
    <name type="scientific">Timema monikensis</name>
    <dbReference type="NCBI Taxonomy" id="170555"/>
    <lineage>
        <taxon>Eukaryota</taxon>
        <taxon>Metazoa</taxon>
        <taxon>Ecdysozoa</taxon>
        <taxon>Arthropoda</taxon>
        <taxon>Hexapoda</taxon>
        <taxon>Insecta</taxon>
        <taxon>Pterygota</taxon>
        <taxon>Neoptera</taxon>
        <taxon>Polyneoptera</taxon>
        <taxon>Phasmatodea</taxon>
        <taxon>Timematodea</taxon>
        <taxon>Timematoidea</taxon>
        <taxon>Timematidae</taxon>
        <taxon>Timema</taxon>
    </lineage>
</organism>
<reference evidence="1" key="1">
    <citation type="submission" date="2020-11" db="EMBL/GenBank/DDBJ databases">
        <authorList>
            <person name="Tran Van P."/>
        </authorList>
    </citation>
    <scope>NUCLEOTIDE SEQUENCE</scope>
</reference>
<protein>
    <recommendedName>
        <fullName evidence="2">Cuticle protein</fullName>
    </recommendedName>
</protein>
<proteinExistence type="predicted"/>
<sequence length="159" mass="16613">MQVALDLFGLSPRQRDTDNDFPHAYIVPPDETSLHNIRLPRVLLLVGFNTEDKGPKKQGVAVVLLSVFACSVSAGLLAAPASVLVRTPSLDSAVIKSDRLGGNFAYSSVEGHSYAAVSPVVQNVVSPVAVSYTAHQVPAGYAVSPAVYGYAGHGNVIVG</sequence>
<gene>
    <name evidence="1" type="ORF">TMSB3V08_LOCUS10661</name>
</gene>
<evidence type="ECO:0008006" key="2">
    <source>
        <dbReference type="Google" id="ProtNLM"/>
    </source>
</evidence>
<name>A0A7R9EH99_9NEOP</name>
<dbReference type="EMBL" id="OB797012">
    <property type="protein sequence ID" value="CAD7433998.1"/>
    <property type="molecule type" value="Genomic_DNA"/>
</dbReference>
<accession>A0A7R9EH99</accession>
<evidence type="ECO:0000313" key="1">
    <source>
        <dbReference type="EMBL" id="CAD7433998.1"/>
    </source>
</evidence>
<dbReference type="AlphaFoldDB" id="A0A7R9EH99"/>